<dbReference type="AlphaFoldDB" id="A0A7H0SRU5"/>
<keyword evidence="4" id="KW-1185">Reference proteome</keyword>
<organism evidence="3 4">
    <name type="scientific">Corynebacterium poyangense</name>
    <dbReference type="NCBI Taxonomy" id="2684405"/>
    <lineage>
        <taxon>Bacteria</taxon>
        <taxon>Bacillati</taxon>
        <taxon>Actinomycetota</taxon>
        <taxon>Actinomycetes</taxon>
        <taxon>Mycobacteriales</taxon>
        <taxon>Corynebacteriaceae</taxon>
        <taxon>Corynebacterium</taxon>
    </lineage>
</organism>
<feature type="compositionally biased region" description="Polar residues" evidence="2">
    <location>
        <begin position="175"/>
        <end position="186"/>
    </location>
</feature>
<accession>A0A7H0SRU5</accession>
<feature type="region of interest" description="Disordered" evidence="2">
    <location>
        <begin position="118"/>
        <end position="186"/>
    </location>
</feature>
<dbReference type="KEGG" id="cpoy:GP475_11965"/>
<feature type="region of interest" description="Disordered" evidence="2">
    <location>
        <begin position="236"/>
        <end position="258"/>
    </location>
</feature>
<dbReference type="EMBL" id="CP046884">
    <property type="protein sequence ID" value="QNQ91270.1"/>
    <property type="molecule type" value="Genomic_DNA"/>
</dbReference>
<evidence type="ECO:0000313" key="4">
    <source>
        <dbReference type="Proteomes" id="UP000516320"/>
    </source>
</evidence>
<dbReference type="Pfam" id="PF04012">
    <property type="entry name" value="PspA_IM30"/>
    <property type="match status" value="1"/>
</dbReference>
<evidence type="ECO:0000256" key="2">
    <source>
        <dbReference type="SAM" id="MobiDB-lite"/>
    </source>
</evidence>
<feature type="compositionally biased region" description="Basic and acidic residues" evidence="2">
    <location>
        <begin position="132"/>
        <end position="155"/>
    </location>
</feature>
<evidence type="ECO:0000313" key="3">
    <source>
        <dbReference type="EMBL" id="QNQ91270.1"/>
    </source>
</evidence>
<name>A0A7H0SRU5_9CORY</name>
<comment type="similarity">
    <text evidence="1">Belongs to the PspA/Vipp/IM30 family.</text>
</comment>
<dbReference type="Proteomes" id="UP000516320">
    <property type="component" value="Chromosome"/>
</dbReference>
<protein>
    <submittedName>
        <fullName evidence="3">PspA/IM30 family protein</fullName>
    </submittedName>
</protein>
<reference evidence="3 4" key="1">
    <citation type="submission" date="2019-12" db="EMBL/GenBank/DDBJ databases">
        <title>Corynebacterium sp. nov., isolated from feces of the Anser Albifrons in China.</title>
        <authorList>
            <person name="Liu Q."/>
        </authorList>
    </citation>
    <scope>NUCLEOTIDE SEQUENCE [LARGE SCALE GENOMIC DNA]</scope>
    <source>
        <strain evidence="3 4">4H37-19</strain>
    </source>
</reference>
<sequence length="258" mass="28325">MANPFSKGWKYLTASLDAKIDENADPQIQINQAIEAARNQHRAISEQAATVIGQQHQLELKINRLLQDKEKAEGQTKNALNLADKAASEGNAQTAQEYQQAAEVLATQLVSIEEQISETQTMHQQASQAAEQAKRQQKESESRLQEQLGELEKLRSQAAQADMQKKASEALDGAQQLSGDSSTPTLDSVREKIERRYAQALGAQELVQNSVGEQISNYQSLETDLKASARLEQLRGELGISTGQNQPALEESSTPSEE</sequence>
<gene>
    <name evidence="3" type="ORF">GP475_11965</name>
</gene>
<proteinExistence type="inferred from homology"/>
<dbReference type="InterPro" id="IPR007157">
    <property type="entry name" value="PspA_VIPP1"/>
</dbReference>
<evidence type="ECO:0000256" key="1">
    <source>
        <dbReference type="ARBA" id="ARBA00043985"/>
    </source>
</evidence>
<dbReference type="RefSeq" id="WP_187974581.1">
    <property type="nucleotide sequence ID" value="NZ_CP046884.1"/>
</dbReference>
<feature type="compositionally biased region" description="Polar residues" evidence="2">
    <location>
        <begin position="241"/>
        <end position="258"/>
    </location>
</feature>